<evidence type="ECO:0000256" key="1">
    <source>
        <dbReference type="ARBA" id="ARBA00004496"/>
    </source>
</evidence>
<gene>
    <name evidence="4" type="ORF">TheveDRAFT_0392</name>
</gene>
<dbReference type="InterPro" id="IPR006495">
    <property type="entry name" value="CitD"/>
</dbReference>
<dbReference type="OrthoDB" id="5702at2"/>
<evidence type="ECO:0000256" key="2">
    <source>
        <dbReference type="ARBA" id="ARBA00022490"/>
    </source>
</evidence>
<keyword evidence="5" id="KW-1185">Reference proteome</keyword>
<keyword evidence="2" id="KW-0963">Cytoplasm</keyword>
<dbReference type="Proteomes" id="UP000005730">
    <property type="component" value="Chromosome"/>
</dbReference>
<proteinExistence type="predicted"/>
<dbReference type="STRING" id="926567.TheveDRAFT_0392"/>
<reference evidence="4 5" key="1">
    <citation type="submission" date="2011-10" db="EMBL/GenBank/DDBJ databases">
        <title>The Noncontiguous Finished genome of Thermanaerovibrio velox DSM 12556.</title>
        <authorList>
            <consortium name="US DOE Joint Genome Institute (JGI-PGF)"/>
            <person name="Lucas S."/>
            <person name="Copeland A."/>
            <person name="Lapidus A."/>
            <person name="Glavina del Rio T."/>
            <person name="Dalin E."/>
            <person name="Tice H."/>
            <person name="Bruce D."/>
            <person name="Goodwin L."/>
            <person name="Pitluck S."/>
            <person name="Peters L."/>
            <person name="Mikhailova N."/>
            <person name="Teshima H."/>
            <person name="Kyrpides N."/>
            <person name="Mavromatis K."/>
            <person name="Ivanova N."/>
            <person name="Markowitz V."/>
            <person name="Cheng J.-F."/>
            <person name="Hugenholtz P."/>
            <person name="Woyke T."/>
            <person name="Wu D."/>
            <person name="Spring S."/>
            <person name="Brambilla E.-M."/>
            <person name="Klenk H.-P."/>
            <person name="Eisen J.A."/>
        </authorList>
    </citation>
    <scope>NUCLEOTIDE SEQUENCE [LARGE SCALE GENOMIC DNA]</scope>
    <source>
        <strain evidence="4 5">DSM 12556</strain>
    </source>
</reference>
<organism evidence="4 5">
    <name type="scientific">Thermanaerovibrio velox DSM 12556</name>
    <dbReference type="NCBI Taxonomy" id="926567"/>
    <lineage>
        <taxon>Bacteria</taxon>
        <taxon>Thermotogati</taxon>
        <taxon>Synergistota</taxon>
        <taxon>Synergistia</taxon>
        <taxon>Synergistales</taxon>
        <taxon>Synergistaceae</taxon>
        <taxon>Thermanaerovibrio</taxon>
    </lineage>
</organism>
<sequence>MTTAQAGTLESMDCLVTVTEDPSGPKVSISGSGAARFKSSMERTVMETLKRLGILNVSVDVQDNGAIDLVLAARVEAAVLKHRTGGEEP</sequence>
<dbReference type="eggNOG" id="COG3052">
    <property type="taxonomic scope" value="Bacteria"/>
</dbReference>
<dbReference type="HOGENOM" id="CLU_158489_2_0_0"/>
<dbReference type="GO" id="GO:0005737">
    <property type="term" value="C:cytoplasm"/>
    <property type="evidence" value="ECO:0007669"/>
    <property type="project" value="UniProtKB-SubCell"/>
</dbReference>
<comment type="subcellular location">
    <subcellularLocation>
        <location evidence="1">Cytoplasm</location>
    </subcellularLocation>
</comment>
<dbReference type="Pfam" id="PF06857">
    <property type="entry name" value="ACP"/>
    <property type="match status" value="1"/>
</dbReference>
<accession>H0UPL0</accession>
<dbReference type="RefSeq" id="WP_006583051.1">
    <property type="nucleotide sequence ID" value="NZ_CM001377.1"/>
</dbReference>
<keyword evidence="4" id="KW-0456">Lyase</keyword>
<evidence type="ECO:0000313" key="5">
    <source>
        <dbReference type="Proteomes" id="UP000005730"/>
    </source>
</evidence>
<dbReference type="InterPro" id="IPR023439">
    <property type="entry name" value="Mal_deCO2ase/Cit_lyase_ACP"/>
</dbReference>
<dbReference type="EMBL" id="CM001377">
    <property type="protein sequence ID" value="EHM09557.1"/>
    <property type="molecule type" value="Genomic_DNA"/>
</dbReference>
<name>H0UPL0_9BACT</name>
<dbReference type="NCBIfam" id="TIGR01608">
    <property type="entry name" value="citD"/>
    <property type="match status" value="1"/>
</dbReference>
<evidence type="ECO:0000313" key="4">
    <source>
        <dbReference type="EMBL" id="EHM09557.1"/>
    </source>
</evidence>
<evidence type="ECO:0000256" key="3">
    <source>
        <dbReference type="ARBA" id="ARBA00022553"/>
    </source>
</evidence>
<dbReference type="NCBIfam" id="NF009726">
    <property type="entry name" value="PRK13253.1"/>
    <property type="match status" value="1"/>
</dbReference>
<protein>
    <submittedName>
        <fullName evidence="4">Citrate lyase acyl carrier protein</fullName>
    </submittedName>
</protein>
<dbReference type="AlphaFoldDB" id="H0UPL0"/>
<keyword evidence="3" id="KW-0597">Phosphoprotein</keyword>
<dbReference type="GO" id="GO:0016829">
    <property type="term" value="F:lyase activity"/>
    <property type="evidence" value="ECO:0007669"/>
    <property type="project" value="UniProtKB-KW"/>
</dbReference>